<name>A0A5N5K6S9_9ROSI</name>
<accession>A0A5N5K6S9</accession>
<reference evidence="2" key="1">
    <citation type="journal article" date="2019" name="Gigascience">
        <title>De novo genome assembly of the endangered Acer yangbiense, a plant species with extremely small populations endemic to Yunnan Province, China.</title>
        <authorList>
            <person name="Yang J."/>
            <person name="Wariss H.M."/>
            <person name="Tao L."/>
            <person name="Zhang R."/>
            <person name="Yun Q."/>
            <person name="Hollingsworth P."/>
            <person name="Dao Z."/>
            <person name="Luo G."/>
            <person name="Guo H."/>
            <person name="Ma Y."/>
            <person name="Sun W."/>
        </authorList>
    </citation>
    <scope>NUCLEOTIDE SEQUENCE [LARGE SCALE GENOMIC DNA]</scope>
    <source>
        <strain evidence="2">cv. br00</strain>
    </source>
</reference>
<sequence length="119" mass="12595">MSEASNCIPAASISPPEGPWQQGSLAHYLFQDSWASYCCEGVQGGMDGLRAKGGKPDLAPVTCDVDATGAGAFTANMVAAASVLYCKNAPVLRVMNQDMGKRDHIKAPTFSFLHQFTLV</sequence>
<proteinExistence type="predicted"/>
<evidence type="ECO:0000313" key="2">
    <source>
        <dbReference type="Proteomes" id="UP000326939"/>
    </source>
</evidence>
<comment type="caution">
    <text evidence="1">The sequence shown here is derived from an EMBL/GenBank/DDBJ whole genome shotgun (WGS) entry which is preliminary data.</text>
</comment>
<gene>
    <name evidence="1" type="ORF">DKX38_023034</name>
</gene>
<evidence type="ECO:0000313" key="1">
    <source>
        <dbReference type="EMBL" id="KAB5525285.1"/>
    </source>
</evidence>
<dbReference type="AlphaFoldDB" id="A0A5N5K6S9"/>
<dbReference type="Proteomes" id="UP000326939">
    <property type="component" value="Chromosome 15"/>
</dbReference>
<protein>
    <submittedName>
        <fullName evidence="1">Uncharacterized protein</fullName>
    </submittedName>
</protein>
<keyword evidence="2" id="KW-1185">Reference proteome</keyword>
<organism evidence="1 2">
    <name type="scientific">Salix brachista</name>
    <dbReference type="NCBI Taxonomy" id="2182728"/>
    <lineage>
        <taxon>Eukaryota</taxon>
        <taxon>Viridiplantae</taxon>
        <taxon>Streptophyta</taxon>
        <taxon>Embryophyta</taxon>
        <taxon>Tracheophyta</taxon>
        <taxon>Spermatophyta</taxon>
        <taxon>Magnoliopsida</taxon>
        <taxon>eudicotyledons</taxon>
        <taxon>Gunneridae</taxon>
        <taxon>Pentapetalae</taxon>
        <taxon>rosids</taxon>
        <taxon>fabids</taxon>
        <taxon>Malpighiales</taxon>
        <taxon>Salicaceae</taxon>
        <taxon>Saliceae</taxon>
        <taxon>Salix</taxon>
    </lineage>
</organism>
<dbReference type="Gene3D" id="3.60.70.12">
    <property type="entry name" value="L-amino peptidase D-ALA esterase/amidase"/>
    <property type="match status" value="1"/>
</dbReference>
<dbReference type="InterPro" id="IPR016117">
    <property type="entry name" value="ArgJ-like_dom_sf"/>
</dbReference>
<dbReference type="SUPFAM" id="SSF56266">
    <property type="entry name" value="DmpA/ArgJ-like"/>
    <property type="match status" value="1"/>
</dbReference>
<dbReference type="EMBL" id="VDCV01000015">
    <property type="protein sequence ID" value="KAB5525285.1"/>
    <property type="molecule type" value="Genomic_DNA"/>
</dbReference>